<dbReference type="InterPro" id="IPR041677">
    <property type="entry name" value="DNA2/NAM7_AAA_11"/>
</dbReference>
<dbReference type="Pfam" id="PF13195">
    <property type="entry name" value="DUF4011"/>
    <property type="match status" value="1"/>
</dbReference>
<evidence type="ECO:0000313" key="4">
    <source>
        <dbReference type="EMBL" id="NYH97079.1"/>
    </source>
</evidence>
<name>A0A7Y9XYP3_9SPHN</name>
<gene>
    <name evidence="4" type="ORF">FHS75_003440</name>
</gene>
<feature type="domain" description="DNA2/NAM7 helicase helicase" evidence="1">
    <location>
        <begin position="444"/>
        <end position="507"/>
    </location>
</feature>
<dbReference type="FunFam" id="3.40.960.10:FF:000002">
    <property type="entry name" value="DNA helicase related protein"/>
    <property type="match status" value="1"/>
</dbReference>
<dbReference type="PANTHER" id="PTHR10887">
    <property type="entry name" value="DNA2/NAM7 HELICASE FAMILY"/>
    <property type="match status" value="1"/>
</dbReference>
<dbReference type="RefSeq" id="WP_179408847.1">
    <property type="nucleotide sequence ID" value="NZ_JACBZF010000012.1"/>
</dbReference>
<dbReference type="Proteomes" id="UP000522081">
    <property type="component" value="Unassembled WGS sequence"/>
</dbReference>
<dbReference type="EMBL" id="JACBZF010000012">
    <property type="protein sequence ID" value="NYH97079.1"/>
    <property type="molecule type" value="Genomic_DNA"/>
</dbReference>
<feature type="domain" description="DNA2/NAM7 helicase-like C-terminal" evidence="2">
    <location>
        <begin position="1434"/>
        <end position="1622"/>
    </location>
</feature>
<sequence length="1901" mass="212922">MTRPLMDRSIAELEEAAERNRLNKAELLLLHQELVHRSTTRAIQLRERVISWLSAFDKQSGASNPMSGTKDKIAPQIIDDTQEAVAKLRAKLIDLSRKSPLINFRHGGRSASILRIVDERPDLIFEALHKSGMQFEPLPDADETPKDELTDEFRIAYERGRLIDEEFLAATDKLGDHEDDADALQAAERSLRMRIREQLGLPRLDYGKSLDIKALARANGVNPSFDLDWSDEDVEAHHEDDQLRVLLTEKELQKRLKAIWDKYRSHYRETGIHTLYLACGFVEWQDDKSSTTNHAPVLLQAVELHREVKRSRYEYTLRPHDEGLQVNIALIEKMREHWGLKAPELREQETPESYFVRLLAVLDEGRNLELRNFVTLSVLPFPQMILWKDLDPENWTDDAFGKHRLLPALMGAAPMHGEPSPSDPYDIDEPDWAERAPALVSPADASQHSALIEVAEGADLAIEGPPGTGKSQTITNIIADAIAEGKKVLFVAEKQAALQVVANRLREAGLGPLVLELHGENANRTQVYDGLRERLASVARHDASHLKLQRGRLKERREQLRLYLARLQDRPGQLDRTVYDLFWCQIHLGKNVPAPLQEQLTDYIACPAPTAISAVELEQMRGKLDIFGQALQSLDGRPRTLWLSAASLPVFDQAEPLRLSKQAGEAALALLSDLQAFQDAGPFDIPAPSAELKPLVDQIETFQSFLDVTELEAIAALRVSDNARSAMGLQVRWRRLYDKLAEDISNPQNCDRPTVVQLGEQMALLDNPPETVSQARAQSTAANRLASEARGGREAADSLASLLRLPDDLPLSAVSVLGQVCMRLANHPASARAFMDRSLLDPLSELAISEQSEKAAGIVQAQENLTQIVHEETLQAEPAELQELADTLENSGIFARMFGGEYKRAKRRSARLLRDSAERLRNVETLREAAQFRQSVNQFQDGSSVRSLFPPMLWKGHDSDFATLEEARLALRKARFDLGEAQLDTALDQWLGLDSDGRDKAGRLAARFTPVVEELAGVVEPTANFLAATAAIERRRDTLKRITELLQALGAHDTGHIIREGDSLTARIETFDACREQFEQLSRSEVLDWIEDISAPLDGLGRALEQVGQLQARSDPLAIIPALTQSEQPVALSGEIAEIGKTFMANARRWEAARTLLFDSSGIDARNLDNGEAHEALPLWRCIRERLEELAADKDGAREAAKLLSDKADLDERGLNGLCHAAMEGELNPASLADAYELRVVSALLKHHLHADGAMLQRMGGLNLAEARKQFARIDKELHELEAMAILADRLDDQPERGIGHGRRGDFTDMALLNNELGLKRPRTPMRDVIHRAGAALQTLKPVWMMSPASAAQYIQPGAVDFNLLVVDEASQMRPEFAVSSIMRAKQFVVVGDANQLPPSNHFGSKTPEEDADDSVGVDADAESILDVANQRFRRKRRLKWHYRSRHESLIKFSNHEFYDDDLVVFPSPSGDSDELLGAKVIYVPDRKPGTFYASSINQKEAEAVLEEALHLMSNYPQYSLGIAAMNAQQAELLAVEFDRLRLEHPVIDRYVEHFADTVDEFFIKNLENVQGDERDIILVSTVYGPDKDGNVLQRFGLMNQEVGWRRLNVLVTRAKMSIRVFTSLRPGDVKVTPTSSRGIRAFNAYLTYLNQHPTVDELTVGEAENDFEWVVAERLRLEGFECVPQVGVNRFRIDIGVRHPDCGDVFLAGIECDGAPYHTGFTVRDRDRIRQQVLEGLYWKIYRIWSVDWYQDPEREMGKLLAWLEKLRSAATIERTDEIIPSVSSDTAHSENASNAAAIVIPEGKLSGPVDEPDEPQGRRLQPLDGIEWYETKKGLLYTIWENGAAKGEVEKASRTTSTSQLYGDRISIDLPEYEATIFASDQVRKFNDLYAAVRFVGKA</sequence>
<dbReference type="Pfam" id="PF18741">
    <property type="entry name" value="MTES_1575"/>
    <property type="match status" value="1"/>
</dbReference>
<dbReference type="SUPFAM" id="SSF52540">
    <property type="entry name" value="P-loop containing nucleoside triphosphate hydrolases"/>
    <property type="match status" value="1"/>
</dbReference>
<dbReference type="GO" id="GO:0004386">
    <property type="term" value="F:helicase activity"/>
    <property type="evidence" value="ECO:0007669"/>
    <property type="project" value="InterPro"/>
</dbReference>
<dbReference type="InterPro" id="IPR025103">
    <property type="entry name" value="DUF4011"/>
</dbReference>
<accession>A0A7Y9XYP3</accession>
<dbReference type="PANTHER" id="PTHR10887:SF495">
    <property type="entry name" value="HELICASE SENATAXIN ISOFORM X1-RELATED"/>
    <property type="match status" value="1"/>
</dbReference>
<keyword evidence="4" id="KW-0378">Hydrolase</keyword>
<feature type="domain" description="Restriction endonuclease type II-like" evidence="3">
    <location>
        <begin position="1668"/>
        <end position="1763"/>
    </location>
</feature>
<evidence type="ECO:0000259" key="1">
    <source>
        <dbReference type="Pfam" id="PF13086"/>
    </source>
</evidence>
<reference evidence="4 5" key="1">
    <citation type="submission" date="2020-07" db="EMBL/GenBank/DDBJ databases">
        <title>Genomic Encyclopedia of Type Strains, Phase IV (KMG-IV): sequencing the most valuable type-strain genomes for metagenomic binning, comparative biology and taxonomic classification.</title>
        <authorList>
            <person name="Goeker M."/>
        </authorList>
    </citation>
    <scope>NUCLEOTIDE SEQUENCE [LARGE SCALE GENOMIC DNA]</scope>
    <source>
        <strain evidence="4 5">DSM 29043</strain>
    </source>
</reference>
<evidence type="ECO:0000259" key="3">
    <source>
        <dbReference type="Pfam" id="PF18741"/>
    </source>
</evidence>
<dbReference type="Pfam" id="PF13086">
    <property type="entry name" value="AAA_11"/>
    <property type="match status" value="1"/>
</dbReference>
<dbReference type="Gene3D" id="3.40.960.10">
    <property type="entry name" value="VSR Endonuclease"/>
    <property type="match status" value="1"/>
</dbReference>
<keyword evidence="5" id="KW-1185">Reference proteome</keyword>
<protein>
    <submittedName>
        <fullName evidence="4">Very-short-patch-repair endonuclease</fullName>
    </submittedName>
</protein>
<comment type="caution">
    <text evidence="4">The sequence shown here is derived from an EMBL/GenBank/DDBJ whole genome shotgun (WGS) entry which is preliminary data.</text>
</comment>
<dbReference type="InterPro" id="IPR049468">
    <property type="entry name" value="Restrct_endonuc-II-like_dom"/>
</dbReference>
<dbReference type="CDD" id="cd18808">
    <property type="entry name" value="SF1_C_Upf1"/>
    <property type="match status" value="1"/>
</dbReference>
<dbReference type="InterPro" id="IPR045055">
    <property type="entry name" value="DNA2/NAM7-like"/>
</dbReference>
<proteinExistence type="predicted"/>
<dbReference type="InterPro" id="IPR027417">
    <property type="entry name" value="P-loop_NTPase"/>
</dbReference>
<evidence type="ECO:0000259" key="2">
    <source>
        <dbReference type="Pfam" id="PF13087"/>
    </source>
</evidence>
<organism evidence="4 5">
    <name type="scientific">Novosphingobium marinum</name>
    <dbReference type="NCBI Taxonomy" id="1514948"/>
    <lineage>
        <taxon>Bacteria</taxon>
        <taxon>Pseudomonadati</taxon>
        <taxon>Pseudomonadota</taxon>
        <taxon>Alphaproteobacteria</taxon>
        <taxon>Sphingomonadales</taxon>
        <taxon>Sphingomonadaceae</taxon>
        <taxon>Novosphingobium</taxon>
    </lineage>
</organism>
<keyword evidence="4" id="KW-0255">Endonuclease</keyword>
<dbReference type="InterPro" id="IPR047187">
    <property type="entry name" value="SF1_C_Upf1"/>
</dbReference>
<dbReference type="Gene3D" id="3.40.50.300">
    <property type="entry name" value="P-loop containing nucleotide triphosphate hydrolases"/>
    <property type="match status" value="3"/>
</dbReference>
<dbReference type="Pfam" id="PF13087">
    <property type="entry name" value="AAA_12"/>
    <property type="match status" value="1"/>
</dbReference>
<dbReference type="SUPFAM" id="SSF52980">
    <property type="entry name" value="Restriction endonuclease-like"/>
    <property type="match status" value="1"/>
</dbReference>
<dbReference type="GO" id="GO:0004519">
    <property type="term" value="F:endonuclease activity"/>
    <property type="evidence" value="ECO:0007669"/>
    <property type="project" value="UniProtKB-KW"/>
</dbReference>
<dbReference type="InterPro" id="IPR011335">
    <property type="entry name" value="Restrct_endonuc-II-like"/>
</dbReference>
<keyword evidence="4" id="KW-0540">Nuclease</keyword>
<evidence type="ECO:0000313" key="5">
    <source>
        <dbReference type="Proteomes" id="UP000522081"/>
    </source>
</evidence>
<dbReference type="InterPro" id="IPR041679">
    <property type="entry name" value="DNA2/NAM7-like_C"/>
</dbReference>